<evidence type="ECO:0000256" key="7">
    <source>
        <dbReference type="ARBA" id="ARBA00022989"/>
    </source>
</evidence>
<dbReference type="PRINTS" id="PR01244">
    <property type="entry name" value="PEROPSIN"/>
</dbReference>
<feature type="transmembrane region" description="Helical" evidence="16">
    <location>
        <begin position="144"/>
        <end position="164"/>
    </location>
</feature>
<dbReference type="GO" id="GO:0009881">
    <property type="term" value="F:photoreceptor activity"/>
    <property type="evidence" value="ECO:0007669"/>
    <property type="project" value="UniProtKB-KW"/>
</dbReference>
<dbReference type="PROSITE" id="PS00238">
    <property type="entry name" value="OPSIN"/>
    <property type="match status" value="1"/>
</dbReference>
<dbReference type="Proteomes" id="UP000015104">
    <property type="component" value="Unassembled WGS sequence"/>
</dbReference>
<evidence type="ECO:0000256" key="9">
    <source>
        <dbReference type="ARBA" id="ARBA00023040"/>
    </source>
</evidence>
<sequence length="299" mass="34535">MFYRFRSKTSDTAILLANLALADLGIVTFGNPFSSSSNFAGRWLYGTKGCQWYAFFGFFFGSAHIGTLTFLALDRYHKICRISLNNPRIDSSPYNLTAVLLSIWFYALFWALMPMLGWAQYALEPLLTSCTIDWRHNDLSYKSFIIIYAIFGYFLPFTIIFFSYRSVRRRIKSKDPQICWTNSLGDYWTNQKNITFMTTVINIAFLLAWTPYALLCLYVVFGDPSDVPTWFSLLPPLMAKTSTIFNPMIYFLTNPRIREAIWITLKCADINEFDDKIEANNENEISSKSRGQNLIPLNS</sequence>
<dbReference type="PRINTS" id="PR00237">
    <property type="entry name" value="GPCRRHODOPSN"/>
</dbReference>
<evidence type="ECO:0000256" key="6">
    <source>
        <dbReference type="ARBA" id="ARBA00022925"/>
    </source>
</evidence>
<feature type="transmembrane region" description="Helical" evidence="16">
    <location>
        <begin position="12"/>
        <end position="32"/>
    </location>
</feature>
<feature type="domain" description="G-protein coupled receptors family 1 profile" evidence="17">
    <location>
        <begin position="1"/>
        <end position="250"/>
    </location>
</feature>
<dbReference type="GO" id="GO:0007601">
    <property type="term" value="P:visual perception"/>
    <property type="evidence" value="ECO:0007669"/>
    <property type="project" value="UniProtKB-KW"/>
</dbReference>
<comment type="similarity">
    <text evidence="2">Belongs to the G-protein coupled receptor 1 family.</text>
</comment>
<dbReference type="EnsemblMetazoa" id="tetur04g04260.1">
    <property type="protein sequence ID" value="tetur04g04260.1"/>
    <property type="gene ID" value="tetur04g04260"/>
</dbReference>
<dbReference type="Pfam" id="PF00001">
    <property type="entry name" value="7tm_1"/>
    <property type="match status" value="1"/>
</dbReference>
<evidence type="ECO:0000256" key="1">
    <source>
        <dbReference type="ARBA" id="ARBA00004141"/>
    </source>
</evidence>
<evidence type="ECO:0000256" key="8">
    <source>
        <dbReference type="ARBA" id="ARBA00022991"/>
    </source>
</evidence>
<evidence type="ECO:0000313" key="18">
    <source>
        <dbReference type="EnsemblMetazoa" id="tetur04g04260.1"/>
    </source>
</evidence>
<dbReference type="InterPro" id="IPR002962">
    <property type="entry name" value="Peropsin"/>
</dbReference>
<reference evidence="19" key="1">
    <citation type="submission" date="2011-08" db="EMBL/GenBank/DDBJ databases">
        <authorList>
            <person name="Rombauts S."/>
        </authorList>
    </citation>
    <scope>NUCLEOTIDE SEQUENCE</scope>
    <source>
        <strain evidence="19">London</strain>
    </source>
</reference>
<keyword evidence="10 16" id="KW-0472">Membrane</keyword>
<dbReference type="GO" id="GO:0004930">
    <property type="term" value="F:G protein-coupled receptor activity"/>
    <property type="evidence" value="ECO:0007669"/>
    <property type="project" value="UniProtKB-KW"/>
</dbReference>
<keyword evidence="12" id="KW-0675">Receptor</keyword>
<dbReference type="eggNOG" id="KOG3656">
    <property type="taxonomic scope" value="Eukaryota"/>
</dbReference>
<keyword evidence="7 16" id="KW-1133">Transmembrane helix</keyword>
<feature type="transmembrane region" description="Helical" evidence="16">
    <location>
        <begin position="52"/>
        <end position="73"/>
    </location>
</feature>
<dbReference type="InterPro" id="IPR000276">
    <property type="entry name" value="GPCR_Rhodpsn"/>
</dbReference>
<feature type="transmembrane region" description="Helical" evidence="16">
    <location>
        <begin position="233"/>
        <end position="252"/>
    </location>
</feature>
<keyword evidence="6" id="KW-0681">Retinal protein</keyword>
<evidence type="ECO:0000256" key="10">
    <source>
        <dbReference type="ARBA" id="ARBA00023136"/>
    </source>
</evidence>
<dbReference type="EMBL" id="CAEY01001360">
    <property type="status" value="NOT_ANNOTATED_CDS"/>
    <property type="molecule type" value="Genomic_DNA"/>
</dbReference>
<keyword evidence="9" id="KW-0297">G-protein coupled receptor</keyword>
<organism evidence="18 19">
    <name type="scientific">Tetranychus urticae</name>
    <name type="common">Two-spotted spider mite</name>
    <dbReference type="NCBI Taxonomy" id="32264"/>
    <lineage>
        <taxon>Eukaryota</taxon>
        <taxon>Metazoa</taxon>
        <taxon>Ecdysozoa</taxon>
        <taxon>Arthropoda</taxon>
        <taxon>Chelicerata</taxon>
        <taxon>Arachnida</taxon>
        <taxon>Acari</taxon>
        <taxon>Acariformes</taxon>
        <taxon>Trombidiformes</taxon>
        <taxon>Prostigmata</taxon>
        <taxon>Eleutherengona</taxon>
        <taxon>Raphignathae</taxon>
        <taxon>Tetranychoidea</taxon>
        <taxon>Tetranychidae</taxon>
        <taxon>Tetranychus</taxon>
    </lineage>
</organism>
<dbReference type="SUPFAM" id="SSF81321">
    <property type="entry name" value="Family A G protein-coupled receptor-like"/>
    <property type="match status" value="1"/>
</dbReference>
<keyword evidence="14" id="KW-0807">Transducer</keyword>
<name>T1K297_TETUR</name>
<keyword evidence="11" id="KW-1015">Disulfide bond</keyword>
<evidence type="ECO:0000256" key="3">
    <source>
        <dbReference type="ARBA" id="ARBA00022543"/>
    </source>
</evidence>
<keyword evidence="13" id="KW-0325">Glycoprotein</keyword>
<evidence type="ECO:0000256" key="14">
    <source>
        <dbReference type="ARBA" id="ARBA00023224"/>
    </source>
</evidence>
<evidence type="ECO:0000256" key="2">
    <source>
        <dbReference type="ARBA" id="ARBA00010663"/>
    </source>
</evidence>
<evidence type="ECO:0000256" key="5">
    <source>
        <dbReference type="ARBA" id="ARBA00022692"/>
    </source>
</evidence>
<evidence type="ECO:0000256" key="16">
    <source>
        <dbReference type="SAM" id="Phobius"/>
    </source>
</evidence>
<keyword evidence="5 16" id="KW-0812">Transmembrane</keyword>
<evidence type="ECO:0000256" key="11">
    <source>
        <dbReference type="ARBA" id="ARBA00023157"/>
    </source>
</evidence>
<protein>
    <recommendedName>
        <fullName evidence="17">G-protein coupled receptors family 1 profile domain-containing protein</fullName>
    </recommendedName>
</protein>
<evidence type="ECO:0000256" key="4">
    <source>
        <dbReference type="ARBA" id="ARBA00022606"/>
    </source>
</evidence>
<proteinExistence type="inferred from homology"/>
<keyword evidence="4" id="KW-0716">Sensory transduction</keyword>
<keyword evidence="3" id="KW-0600">Photoreceptor protein</keyword>
<dbReference type="HOGENOM" id="CLU_009579_3_0_1"/>
<dbReference type="InterPro" id="IPR027430">
    <property type="entry name" value="Retinal_BS"/>
</dbReference>
<dbReference type="InterPro" id="IPR017452">
    <property type="entry name" value="GPCR_Rhodpsn_7TM"/>
</dbReference>
<dbReference type="Gene3D" id="1.20.1070.10">
    <property type="entry name" value="Rhodopsin 7-helix transmembrane proteins"/>
    <property type="match status" value="1"/>
</dbReference>
<reference evidence="18" key="2">
    <citation type="submission" date="2015-06" db="UniProtKB">
        <authorList>
            <consortium name="EnsemblMetazoa"/>
        </authorList>
    </citation>
    <scope>IDENTIFICATION</scope>
</reference>
<accession>T1K297</accession>
<keyword evidence="8" id="KW-0157">Chromophore</keyword>
<feature type="transmembrane region" description="Helical" evidence="16">
    <location>
        <begin position="94"/>
        <end position="113"/>
    </location>
</feature>
<dbReference type="STRING" id="32264.T1K297"/>
<evidence type="ECO:0000256" key="13">
    <source>
        <dbReference type="ARBA" id="ARBA00023180"/>
    </source>
</evidence>
<dbReference type="AlphaFoldDB" id="T1K297"/>
<comment type="subcellular location">
    <subcellularLocation>
        <location evidence="1">Membrane</location>
        <topology evidence="1">Multi-pass membrane protein</topology>
    </subcellularLocation>
</comment>
<evidence type="ECO:0000259" key="17">
    <source>
        <dbReference type="PROSITE" id="PS50262"/>
    </source>
</evidence>
<keyword evidence="19" id="KW-1185">Reference proteome</keyword>
<dbReference type="GO" id="GO:0016020">
    <property type="term" value="C:membrane"/>
    <property type="evidence" value="ECO:0007669"/>
    <property type="project" value="UniProtKB-SubCell"/>
</dbReference>
<evidence type="ECO:0000313" key="19">
    <source>
        <dbReference type="Proteomes" id="UP000015104"/>
    </source>
</evidence>
<dbReference type="InterPro" id="IPR050125">
    <property type="entry name" value="GPCR_opsins"/>
</dbReference>
<dbReference type="PANTHER" id="PTHR24240">
    <property type="entry name" value="OPSIN"/>
    <property type="match status" value="1"/>
</dbReference>
<keyword evidence="15" id="KW-0844">Vision</keyword>
<evidence type="ECO:0000256" key="15">
    <source>
        <dbReference type="ARBA" id="ARBA00023305"/>
    </source>
</evidence>
<dbReference type="GO" id="GO:0007602">
    <property type="term" value="P:phototransduction"/>
    <property type="evidence" value="ECO:0007669"/>
    <property type="project" value="UniProtKB-KW"/>
</dbReference>
<dbReference type="PROSITE" id="PS50262">
    <property type="entry name" value="G_PROTEIN_RECEP_F1_2"/>
    <property type="match status" value="1"/>
</dbReference>
<feature type="transmembrane region" description="Helical" evidence="16">
    <location>
        <begin position="200"/>
        <end position="221"/>
    </location>
</feature>
<evidence type="ECO:0000256" key="12">
    <source>
        <dbReference type="ARBA" id="ARBA00023170"/>
    </source>
</evidence>